<sequence>MIRITQVKLPLDHTYEDLKIRTAKLLRISDQQIGAVHIVKQSVDARKREEICYSYVLDVECQREEAVLRRCKNRNASIRKDRPYQFPKPGKDILNDPPVIVGSGPCGLFCALMLAQHGYRPLLLERGGPVEERTKKVEQFWKGGKLDPECNVQFGEGGAGTFSDGKLNTLVKDPVGRNREVLEIFARFGADPSICYVNKPHIGTDELSRIIPAIRREIIRLGGQVQFYSKVTDLIISEGRIAGLEINGERRIPAEAVILAIGHSARDTFRMLLSRQVPMEAKAFAVGVRIQHPQEMIDESQYGKEAAAILGPASYKLTHQCANGRGVYSFCMCPGGLVVNASSEPGRLAVNGMSYHARDGKNANSALIVTVKPEDFGGEGPLAGVSFQQRLEEKAYELGQGKIPVQLYGDFREGRISGDFGDVTPAFAGSTAFADLNQILPDPVSESLKEGIESFGQKIPGFSRPDAVLAAVESRTSSPVRINRDEHMESAVKGLFPCGEGAGYAGGITSAAMDGLRAAEELAGRYRPFDCSEENA</sequence>
<dbReference type="InterPro" id="IPR036188">
    <property type="entry name" value="FAD/NAD-bd_sf"/>
</dbReference>
<dbReference type="SUPFAM" id="SSF51905">
    <property type="entry name" value="FAD/NAD(P)-binding domain"/>
    <property type="match status" value="1"/>
</dbReference>
<dbReference type="PRINTS" id="PR00419">
    <property type="entry name" value="ADXRDTASE"/>
</dbReference>
<dbReference type="Proteomes" id="UP000886860">
    <property type="component" value="Unassembled WGS sequence"/>
</dbReference>
<evidence type="ECO:0000313" key="3">
    <source>
        <dbReference type="Proteomes" id="UP000886860"/>
    </source>
</evidence>
<dbReference type="AlphaFoldDB" id="A0A9D1GHP1"/>
<evidence type="ECO:0000259" key="1">
    <source>
        <dbReference type="Pfam" id="PF21688"/>
    </source>
</evidence>
<reference evidence="2" key="2">
    <citation type="journal article" date="2021" name="PeerJ">
        <title>Extensive microbial diversity within the chicken gut microbiome revealed by metagenomics and culture.</title>
        <authorList>
            <person name="Gilroy R."/>
            <person name="Ravi A."/>
            <person name="Getino M."/>
            <person name="Pursley I."/>
            <person name="Horton D.L."/>
            <person name="Alikhan N.F."/>
            <person name="Baker D."/>
            <person name="Gharbi K."/>
            <person name="Hall N."/>
            <person name="Watson M."/>
            <person name="Adriaenssens E.M."/>
            <person name="Foster-Nyarko E."/>
            <person name="Jarju S."/>
            <person name="Secka A."/>
            <person name="Antonio M."/>
            <person name="Oren A."/>
            <person name="Chaudhuri R.R."/>
            <person name="La Ragione R."/>
            <person name="Hildebrand F."/>
            <person name="Pallen M.J."/>
        </authorList>
    </citation>
    <scope>NUCLEOTIDE SEQUENCE</scope>
    <source>
        <strain evidence="2">CHK123-3438</strain>
    </source>
</reference>
<proteinExistence type="predicted"/>
<dbReference type="PANTHER" id="PTHR42842">
    <property type="entry name" value="FAD/NAD(P)-BINDING OXIDOREDUCTASE"/>
    <property type="match status" value="1"/>
</dbReference>
<organism evidence="2 3">
    <name type="scientific">Candidatus Caccovicinus merdipullorum</name>
    <dbReference type="NCBI Taxonomy" id="2840724"/>
    <lineage>
        <taxon>Bacteria</taxon>
        <taxon>Bacillati</taxon>
        <taxon>Bacillota</taxon>
        <taxon>Clostridia</taxon>
        <taxon>Eubacteriales</taxon>
        <taxon>Candidatus Caccovicinus</taxon>
    </lineage>
</organism>
<comment type="caution">
    <text evidence="2">The sequence shown here is derived from an EMBL/GenBank/DDBJ whole genome shotgun (WGS) entry which is preliminary data.</text>
</comment>
<name>A0A9D1GHP1_9FIRM</name>
<accession>A0A9D1GHP1</accession>
<dbReference type="PIRSF" id="PIRSF038984">
    <property type="entry name" value="FAD_binding_protein"/>
    <property type="match status" value="1"/>
</dbReference>
<gene>
    <name evidence="2" type="ORF">IAB60_04265</name>
</gene>
<protein>
    <submittedName>
        <fullName evidence="2">FAD-dependent oxidoreductase</fullName>
    </submittedName>
</protein>
<dbReference type="Pfam" id="PF21688">
    <property type="entry name" value="FAD-depend_C"/>
    <property type="match status" value="1"/>
</dbReference>
<dbReference type="InterPro" id="IPR049516">
    <property type="entry name" value="FAD-depend_C"/>
</dbReference>
<feature type="domain" description="FAD-dependent protein C-terminal" evidence="1">
    <location>
        <begin position="283"/>
        <end position="476"/>
    </location>
</feature>
<dbReference type="EMBL" id="DVKS01000070">
    <property type="protein sequence ID" value="HIT41312.1"/>
    <property type="molecule type" value="Genomic_DNA"/>
</dbReference>
<evidence type="ECO:0000313" key="2">
    <source>
        <dbReference type="EMBL" id="HIT41312.1"/>
    </source>
</evidence>
<reference evidence="2" key="1">
    <citation type="submission" date="2020-10" db="EMBL/GenBank/DDBJ databases">
        <authorList>
            <person name="Gilroy R."/>
        </authorList>
    </citation>
    <scope>NUCLEOTIDE SEQUENCE</scope>
    <source>
        <strain evidence="2">CHK123-3438</strain>
    </source>
</reference>
<dbReference type="Gene3D" id="3.30.70.2700">
    <property type="match status" value="1"/>
</dbReference>
<dbReference type="Gene3D" id="3.50.50.60">
    <property type="entry name" value="FAD/NAD(P)-binding domain"/>
    <property type="match status" value="2"/>
</dbReference>
<dbReference type="PANTHER" id="PTHR42842:SF3">
    <property type="entry name" value="FAD_NAD(P)-BINDING OXIDOREDUCTASE FAMILY PROTEIN"/>
    <property type="match status" value="1"/>
</dbReference>
<dbReference type="InterPro" id="IPR028348">
    <property type="entry name" value="FAD-binding_protein"/>
</dbReference>